<protein>
    <recommendedName>
        <fullName evidence="4">NB-ARC domain-containing protein</fullName>
    </recommendedName>
</protein>
<dbReference type="PANTHER" id="PTHR44943:SF4">
    <property type="entry name" value="TPR REPEAT-CONTAINING PROTEIN MJ0798"/>
    <property type="match status" value="1"/>
</dbReference>
<dbReference type="InterPro" id="IPR002182">
    <property type="entry name" value="NB-ARC"/>
</dbReference>
<evidence type="ECO:0000259" key="4">
    <source>
        <dbReference type="Pfam" id="PF00931"/>
    </source>
</evidence>
<sequence>MAAGCPVAEGATSGAAAQASVVGAVEAVPPAAADTADGGAPASGPARGGPPAAVPDEGDTAGPSAAMGVGASGSAAAGPIGGAGCDAEATEYPMATFRVLSCESTVKKLKRGTVLHALLGRNLYLAPAKAQAPPPASVVDLVKRKLRCVHLPREDCDLRVANAADAKRAGVDLTNHLLWVRGMERSTAHGGCDLGRITLLLKADDAGVCASWATAGSFLAHSWSSLLPAGVADETSVAAVTRLLDETHPLAPTRSGKVSDAVFVLLGTSGRRAVLKASLWLQPTPCVGAPVASVVKKVADAVGQVSGVPAVEIALRVACLVVHIGAVAIRVRDHADLCTSVAKRCSELAHELLKHLLGTLQLLKTDFGVAHQERLCRLLSQLETLLEQVEEAVLVGLVGRVTSDQTIRGLKSKLDELVHKVGEQRQHGALGMAVMRIEHEVSRPPGSVAQALGPDLSLYKVRRIPPRLDERTYVPGVSTPGRAEHTILCKLQQHARNGVSLAPRLGICAIGGSGKSFACAGLVACGAIKELYPGGTVWVQLNASSTAVTIIEDVMALVYRFCTKDVANALFRLKEQADFVSLAASHVGSVSAERAGEQLVVIDDVLDSKRNLLHTLLRVAPSAAPVLFTTRSQAVVESVPEFTLVPIDSLPEADARAVLAKAVGRPAMEVESPFGAADEFDWVRRVLKKTERHALSLSIVGANIAQMGGAWRPVVDALEQKWMDLGCEPLLDGLARSVRATLDMSLDLLPNNVSRVAFMACSVLPTNAKVAVCALERLWRPQLSGATTACEPSATSARHAEGVVVRDPVVQEIDTLVRAGLLRREVNADTGEVSSVTVHPVVSEYAAALLGPGRVVATHHFLVRDYLCGHGAMVEDGARRSYPFWMCTDDGYCYDNMARHVAASGDVWGLPWLLHSEWERLRVRTRSLLAYQGDVETVLAGLLLVADDKTCETRQSPQLQYSVYQGLANAYLGRIAGPRATNIERAISWVHRALDAAPRRNNAPKWASVQTTLGNAYSNRVTGDKGANLDKAIECYGLALQVWTRDAAPLDWATTQMNLGAAYSDHVTGDKGANVDTAIECYGLALQVWTRDAAPLDWAMTQMNLGNAYRNRVTGDKGANVDKAIECYGLALQVWTRDAAPLDWAMTQMNLGAAYRNRVTGDKGANVDKAIECYGLALQVRTRDAAPLQWAMTQMNLGTAYSDRVTGDKGANVDKAIECYGLALQVRTRDAAPLDWAMTQMNLGNAYSDRVTGDKGANADKAIECYGLALQVWTRDAAPLDWAMTQMNLGTAYSDRVAGDKGANVDTAIECYGLVLQVWTRDAAPLDWATTQMNLGNAYRNRVTGDKGANVDKAIECYGLALQVRTRDAAPLDWATTQMNLGTAYSDRVTGDKGANVDKAIECYGLALQVWTRDAAPLDWAMTQTNLGNAYRNRVTGDKGANVDKAIECYGLALQVRTRDAAPLQWAMTQMNLGNAYSNCVTGDKGANVDKAVECHGLALQVWTRDAAPLDWAMTHMNLGAAYSDRVTGDKGANADKAIECYGLVLQVWTRHAAPLQWAITQMILGNAYSDRVTGDKGANVDKAIECYGLALQVRTRETAPQGWAHATFILLLAQLDAERWDAALVSARALQQFGPQWERWRQDGEFVVGRVHHIEVRLRRGRGRRSRPAVRALLRSLAHAFPAGHRGV</sequence>
<dbReference type="Gene3D" id="3.40.50.300">
    <property type="entry name" value="P-loop containing nucleotide triphosphate hydrolases"/>
    <property type="match status" value="1"/>
</dbReference>
<keyword evidence="1" id="KW-0677">Repeat</keyword>
<reference evidence="5 6" key="1">
    <citation type="submission" date="2017-03" db="EMBL/GenBank/DDBJ databases">
        <title>WGS assembly of Porphyra umbilicalis.</title>
        <authorList>
            <person name="Brawley S.H."/>
            <person name="Blouin N.A."/>
            <person name="Ficko-Blean E."/>
            <person name="Wheeler G.L."/>
            <person name="Lohr M."/>
            <person name="Goodson H.V."/>
            <person name="Jenkins J.W."/>
            <person name="Blaby-Haas C.E."/>
            <person name="Helliwell K.E."/>
            <person name="Chan C."/>
            <person name="Marriage T."/>
            <person name="Bhattacharya D."/>
            <person name="Klein A.S."/>
            <person name="Badis Y."/>
            <person name="Brodie J."/>
            <person name="Cao Y."/>
            <person name="Collen J."/>
            <person name="Dittami S.M."/>
            <person name="Gachon C.M."/>
            <person name="Green B.R."/>
            <person name="Karpowicz S."/>
            <person name="Kim J.W."/>
            <person name="Kudahl U."/>
            <person name="Lin S."/>
            <person name="Michel G."/>
            <person name="Mittag M."/>
            <person name="Olson B.J."/>
            <person name="Pangilinan J."/>
            <person name="Peng Y."/>
            <person name="Qiu H."/>
            <person name="Shu S."/>
            <person name="Singer J.T."/>
            <person name="Smith A.G."/>
            <person name="Sprecher B.N."/>
            <person name="Wagner V."/>
            <person name="Wang W."/>
            <person name="Wang Z.-Y."/>
            <person name="Yan J."/>
            <person name="Yarish C."/>
            <person name="Zoeuner-Riek S."/>
            <person name="Zhuang Y."/>
            <person name="Zou Y."/>
            <person name="Lindquist E.A."/>
            <person name="Grimwood J."/>
            <person name="Barry K."/>
            <person name="Rokhsar D.S."/>
            <person name="Schmutz J."/>
            <person name="Stiller J.W."/>
            <person name="Grossman A.R."/>
            <person name="Prochnik S.E."/>
        </authorList>
    </citation>
    <scope>NUCLEOTIDE SEQUENCE [LARGE SCALE GENOMIC DNA]</scope>
    <source>
        <strain evidence="5">4086291</strain>
    </source>
</reference>
<dbReference type="EMBL" id="KV918941">
    <property type="protein sequence ID" value="OSX74568.1"/>
    <property type="molecule type" value="Genomic_DNA"/>
</dbReference>
<feature type="domain" description="NB-ARC" evidence="4">
    <location>
        <begin position="505"/>
        <end position="663"/>
    </location>
</feature>
<dbReference type="SUPFAM" id="SSF48452">
    <property type="entry name" value="TPR-like"/>
    <property type="match status" value="4"/>
</dbReference>
<gene>
    <name evidence="5" type="ORF">BU14_0283s0002</name>
</gene>
<name>A0A1X6P126_PORUM</name>
<dbReference type="PANTHER" id="PTHR44943">
    <property type="entry name" value="CELLULOSE SYNTHASE OPERON PROTEIN C"/>
    <property type="match status" value="1"/>
</dbReference>
<evidence type="ECO:0000256" key="3">
    <source>
        <dbReference type="SAM" id="MobiDB-lite"/>
    </source>
</evidence>
<dbReference type="OrthoDB" id="9991317at2759"/>
<dbReference type="Gene3D" id="1.25.40.10">
    <property type="entry name" value="Tetratricopeptide repeat domain"/>
    <property type="match status" value="4"/>
</dbReference>
<dbReference type="Pfam" id="PF00931">
    <property type="entry name" value="NB-ARC"/>
    <property type="match status" value="1"/>
</dbReference>
<dbReference type="InterPro" id="IPR011990">
    <property type="entry name" value="TPR-like_helical_dom_sf"/>
</dbReference>
<keyword evidence="6" id="KW-1185">Reference proteome</keyword>
<dbReference type="InterPro" id="IPR051685">
    <property type="entry name" value="Ycf3/AcsC/BcsC/TPR_MFPF"/>
</dbReference>
<keyword evidence="2" id="KW-0802">TPR repeat</keyword>
<organism evidence="5 6">
    <name type="scientific">Porphyra umbilicalis</name>
    <name type="common">Purple laver</name>
    <name type="synonym">Red alga</name>
    <dbReference type="NCBI Taxonomy" id="2786"/>
    <lineage>
        <taxon>Eukaryota</taxon>
        <taxon>Rhodophyta</taxon>
        <taxon>Bangiophyceae</taxon>
        <taxon>Bangiales</taxon>
        <taxon>Bangiaceae</taxon>
        <taxon>Porphyra</taxon>
    </lineage>
</organism>
<dbReference type="InterPro" id="IPR019734">
    <property type="entry name" value="TPR_rpt"/>
</dbReference>
<evidence type="ECO:0000256" key="2">
    <source>
        <dbReference type="ARBA" id="ARBA00022803"/>
    </source>
</evidence>
<accession>A0A1X6P126</accession>
<evidence type="ECO:0000313" key="6">
    <source>
        <dbReference type="Proteomes" id="UP000218209"/>
    </source>
</evidence>
<feature type="region of interest" description="Disordered" evidence="3">
    <location>
        <begin position="32"/>
        <end position="67"/>
    </location>
</feature>
<dbReference type="GO" id="GO:0043531">
    <property type="term" value="F:ADP binding"/>
    <property type="evidence" value="ECO:0007669"/>
    <property type="project" value="InterPro"/>
</dbReference>
<dbReference type="SMART" id="SM00028">
    <property type="entry name" value="TPR"/>
    <property type="match status" value="8"/>
</dbReference>
<dbReference type="Proteomes" id="UP000218209">
    <property type="component" value="Unassembled WGS sequence"/>
</dbReference>
<proteinExistence type="predicted"/>
<evidence type="ECO:0000256" key="1">
    <source>
        <dbReference type="ARBA" id="ARBA00022737"/>
    </source>
</evidence>
<dbReference type="InterPro" id="IPR027417">
    <property type="entry name" value="P-loop_NTPase"/>
</dbReference>
<evidence type="ECO:0000313" key="5">
    <source>
        <dbReference type="EMBL" id="OSX74568.1"/>
    </source>
</evidence>